<evidence type="ECO:0000313" key="13">
    <source>
        <dbReference type="EMBL" id="RZO18808.1"/>
    </source>
</evidence>
<evidence type="ECO:0000256" key="11">
    <source>
        <dbReference type="PIRSR" id="PIRSR005461-1"/>
    </source>
</evidence>
<evidence type="ECO:0000313" key="14">
    <source>
        <dbReference type="Proteomes" id="UP000318359"/>
    </source>
</evidence>
<evidence type="ECO:0000259" key="12">
    <source>
        <dbReference type="Pfam" id="PF01728"/>
    </source>
</evidence>
<evidence type="ECO:0000256" key="10">
    <source>
        <dbReference type="ARBA" id="ARBA00048970"/>
    </source>
</evidence>
<organism evidence="13 14">
    <name type="scientific">SAR86 cluster bacterium</name>
    <dbReference type="NCBI Taxonomy" id="2030880"/>
    <lineage>
        <taxon>Bacteria</taxon>
        <taxon>Pseudomonadati</taxon>
        <taxon>Pseudomonadota</taxon>
        <taxon>Gammaproteobacteria</taxon>
        <taxon>SAR86 cluster</taxon>
    </lineage>
</organism>
<evidence type="ECO:0000256" key="5">
    <source>
        <dbReference type="ARBA" id="ARBA00037569"/>
    </source>
</evidence>
<dbReference type="Gene3D" id="3.40.50.150">
    <property type="entry name" value="Vaccinia Virus protein VP39"/>
    <property type="match status" value="1"/>
</dbReference>
<name>A0A520MC71_9GAMM</name>
<dbReference type="GO" id="GO:0008650">
    <property type="term" value="F:rRNA (uridine-2'-O-)-methyltransferase activity"/>
    <property type="evidence" value="ECO:0007669"/>
    <property type="project" value="TreeGrafter"/>
</dbReference>
<dbReference type="EC" id="2.1.1.166" evidence="6"/>
<dbReference type="InterPro" id="IPR002877">
    <property type="entry name" value="RNA_MeTrfase_FtsJ_dom"/>
</dbReference>
<feature type="active site" description="Proton acceptor" evidence="11">
    <location>
        <position position="146"/>
    </location>
</feature>
<reference evidence="13 14" key="1">
    <citation type="submission" date="2019-02" db="EMBL/GenBank/DDBJ databases">
        <title>Prokaryotic population dynamics and viral predation in marine succession experiment using metagenomics: the confinement effect.</title>
        <authorList>
            <person name="Haro-Moreno J.M."/>
            <person name="Rodriguez-Valera F."/>
            <person name="Lopez-Perez M."/>
        </authorList>
    </citation>
    <scope>NUCLEOTIDE SEQUENCE [LARGE SCALE GENOMIC DNA]</scope>
    <source>
        <strain evidence="13">MED-G167</strain>
    </source>
</reference>
<dbReference type="InterPro" id="IPR015507">
    <property type="entry name" value="rRNA-MeTfrase_E"/>
</dbReference>
<evidence type="ECO:0000256" key="4">
    <source>
        <dbReference type="ARBA" id="ARBA00022691"/>
    </source>
</evidence>
<evidence type="ECO:0000256" key="8">
    <source>
        <dbReference type="ARBA" id="ARBA00041995"/>
    </source>
</evidence>
<keyword evidence="4 11" id="KW-0949">S-adenosyl-L-methionine</keyword>
<proteinExistence type="predicted"/>
<comment type="caution">
    <text evidence="13">The sequence shown here is derived from an EMBL/GenBank/DDBJ whole genome shotgun (WGS) entry which is preliminary data.</text>
</comment>
<evidence type="ECO:0000256" key="2">
    <source>
        <dbReference type="ARBA" id="ARBA00022603"/>
    </source>
</evidence>
<evidence type="ECO:0000256" key="3">
    <source>
        <dbReference type="ARBA" id="ARBA00022679"/>
    </source>
</evidence>
<protein>
    <recommendedName>
        <fullName evidence="7">Ribosomal RNA large subunit methyltransferase E</fullName>
        <ecNumber evidence="6">2.1.1.166</ecNumber>
    </recommendedName>
    <alternativeName>
        <fullName evidence="9">23S rRNA Um2552 methyltransferase</fullName>
    </alternativeName>
    <alternativeName>
        <fullName evidence="8">rRNA (uridine-2'-O-)-methyltransferase</fullName>
    </alternativeName>
</protein>
<sequence>MHLDNWGLKAKKLGYRSRAVFKLEEILNKTNALKKSNNILDIGAAPGGWSQFIKNKKKDANVFAIDILDIEPIEGVDFYNVAVEELDSIDKILALKGSFDLVISDLAPNLTGISVIDEANIFELNDITLNVAVEYLYKRRGFFIIKTFQNSMLKKLKTKMSSIFDEVQVHKPAASKKQSAEIYLYGAFKE</sequence>
<dbReference type="InterPro" id="IPR050082">
    <property type="entry name" value="RNA_methyltr_RlmE"/>
</dbReference>
<dbReference type="InterPro" id="IPR029063">
    <property type="entry name" value="SAM-dependent_MTases_sf"/>
</dbReference>
<evidence type="ECO:0000256" key="7">
    <source>
        <dbReference type="ARBA" id="ARBA00041129"/>
    </source>
</evidence>
<dbReference type="AlphaFoldDB" id="A0A520MC71"/>
<dbReference type="PANTHER" id="PTHR10920">
    <property type="entry name" value="RIBOSOMAL RNA METHYLTRANSFERASE"/>
    <property type="match status" value="1"/>
</dbReference>
<gene>
    <name evidence="13" type="ORF">EVB00_00635</name>
</gene>
<comment type="catalytic activity">
    <reaction evidence="10">
        <text>uridine(2552) in 23S rRNA + S-adenosyl-L-methionine = 2'-O-methyluridine(2552) in 23S rRNA + S-adenosyl-L-homocysteine + H(+)</text>
        <dbReference type="Rhea" id="RHEA:42720"/>
        <dbReference type="Rhea" id="RHEA-COMP:10202"/>
        <dbReference type="Rhea" id="RHEA-COMP:10203"/>
        <dbReference type="ChEBI" id="CHEBI:15378"/>
        <dbReference type="ChEBI" id="CHEBI:57856"/>
        <dbReference type="ChEBI" id="CHEBI:59789"/>
        <dbReference type="ChEBI" id="CHEBI:65315"/>
        <dbReference type="ChEBI" id="CHEBI:74478"/>
        <dbReference type="EC" id="2.1.1.166"/>
    </reaction>
</comment>
<evidence type="ECO:0000256" key="9">
    <source>
        <dbReference type="ARBA" id="ARBA00042745"/>
    </source>
</evidence>
<dbReference type="Proteomes" id="UP000318359">
    <property type="component" value="Unassembled WGS sequence"/>
</dbReference>
<keyword evidence="1" id="KW-0698">rRNA processing</keyword>
<comment type="function">
    <text evidence="5">Specifically methylates the uridine in position 2552 of 23S rRNA at the 2'-O position of the ribose in the fully assembled 50S ribosomal subunit.</text>
</comment>
<dbReference type="PANTHER" id="PTHR10920:SF18">
    <property type="entry name" value="RRNA METHYLTRANSFERASE 2, MITOCHONDRIAL"/>
    <property type="match status" value="1"/>
</dbReference>
<dbReference type="PIRSF" id="PIRSF005461">
    <property type="entry name" value="23S_rRNA_mtase"/>
    <property type="match status" value="1"/>
</dbReference>
<feature type="domain" description="Ribosomal RNA methyltransferase FtsJ" evidence="12">
    <location>
        <begin position="15"/>
        <end position="186"/>
    </location>
</feature>
<evidence type="ECO:0000256" key="1">
    <source>
        <dbReference type="ARBA" id="ARBA00022552"/>
    </source>
</evidence>
<dbReference type="SUPFAM" id="SSF53335">
    <property type="entry name" value="S-adenosyl-L-methionine-dependent methyltransferases"/>
    <property type="match status" value="1"/>
</dbReference>
<keyword evidence="2 13" id="KW-0489">Methyltransferase</keyword>
<evidence type="ECO:0000256" key="6">
    <source>
        <dbReference type="ARBA" id="ARBA00038861"/>
    </source>
</evidence>
<accession>A0A520MC71</accession>
<dbReference type="EMBL" id="SHBM01000004">
    <property type="protein sequence ID" value="RZO18808.1"/>
    <property type="molecule type" value="Genomic_DNA"/>
</dbReference>
<keyword evidence="3 13" id="KW-0808">Transferase</keyword>
<dbReference type="Pfam" id="PF01728">
    <property type="entry name" value="FtsJ"/>
    <property type="match status" value="1"/>
</dbReference>